<name>A0ABW8ANM8_9ACTN</name>
<dbReference type="InterPro" id="IPR036249">
    <property type="entry name" value="Thioredoxin-like_sf"/>
</dbReference>
<evidence type="ECO:0000256" key="5">
    <source>
        <dbReference type="ARBA" id="ARBA00023284"/>
    </source>
</evidence>
<dbReference type="InterPro" id="IPR013766">
    <property type="entry name" value="Thioredoxin_domain"/>
</dbReference>
<dbReference type="RefSeq" id="WP_398280721.1">
    <property type="nucleotide sequence ID" value="NZ_JBITLV010000004.1"/>
</dbReference>
<evidence type="ECO:0000313" key="8">
    <source>
        <dbReference type="Proteomes" id="UP001612915"/>
    </source>
</evidence>
<sequence>MKRIVVAVVSAGLLLAGCTGGGGGTKGGDAGFVQGSGITVVPSEQRKEPVSLSGTTLDGKSLDLAAYRGNPVVINVWGSWCSPCREEAPALQAASVELATKDVKMVGINTADHDPAKAIAFEKNFGVTYPSLVDKGDLLLRLKGAVPPNAIPTTLVLDAQGRIAARVSGAITKTTLVDLVEDASAQ</sequence>
<dbReference type="PROSITE" id="PS51352">
    <property type="entry name" value="THIOREDOXIN_2"/>
    <property type="match status" value="1"/>
</dbReference>
<dbReference type="InterPro" id="IPR050553">
    <property type="entry name" value="Thioredoxin_ResA/DsbE_sf"/>
</dbReference>
<gene>
    <name evidence="7" type="ORF">ACIB24_12995</name>
</gene>
<evidence type="ECO:0000313" key="7">
    <source>
        <dbReference type="EMBL" id="MFI7587981.1"/>
    </source>
</evidence>
<evidence type="ECO:0000256" key="4">
    <source>
        <dbReference type="ARBA" id="ARBA00023157"/>
    </source>
</evidence>
<dbReference type="EMBL" id="JBITLV010000004">
    <property type="protein sequence ID" value="MFI7587981.1"/>
    <property type="molecule type" value="Genomic_DNA"/>
</dbReference>
<dbReference type="PROSITE" id="PS51257">
    <property type="entry name" value="PROKAR_LIPOPROTEIN"/>
    <property type="match status" value="1"/>
</dbReference>
<keyword evidence="4" id="KW-1015">Disulfide bond</keyword>
<organism evidence="7 8">
    <name type="scientific">Spongisporangium articulatum</name>
    <dbReference type="NCBI Taxonomy" id="3362603"/>
    <lineage>
        <taxon>Bacteria</taxon>
        <taxon>Bacillati</taxon>
        <taxon>Actinomycetota</taxon>
        <taxon>Actinomycetes</taxon>
        <taxon>Kineosporiales</taxon>
        <taxon>Kineosporiaceae</taxon>
        <taxon>Spongisporangium</taxon>
    </lineage>
</organism>
<evidence type="ECO:0000259" key="6">
    <source>
        <dbReference type="PROSITE" id="PS51352"/>
    </source>
</evidence>
<dbReference type="Gene3D" id="3.40.30.10">
    <property type="entry name" value="Glutaredoxin"/>
    <property type="match status" value="1"/>
</dbReference>
<keyword evidence="5" id="KW-0676">Redox-active center</keyword>
<dbReference type="PANTHER" id="PTHR42852">
    <property type="entry name" value="THIOL:DISULFIDE INTERCHANGE PROTEIN DSBE"/>
    <property type="match status" value="1"/>
</dbReference>
<dbReference type="Proteomes" id="UP001612915">
    <property type="component" value="Unassembled WGS sequence"/>
</dbReference>
<dbReference type="Pfam" id="PF08534">
    <property type="entry name" value="Redoxin"/>
    <property type="match status" value="1"/>
</dbReference>
<keyword evidence="2" id="KW-0201">Cytochrome c-type biogenesis</keyword>
<comment type="caution">
    <text evidence="7">The sequence shown here is derived from an EMBL/GenBank/DDBJ whole genome shotgun (WGS) entry which is preliminary data.</text>
</comment>
<comment type="subcellular location">
    <subcellularLocation>
        <location evidence="1">Cell envelope</location>
    </subcellularLocation>
</comment>
<keyword evidence="3" id="KW-0735">Signal-anchor</keyword>
<feature type="domain" description="Thioredoxin" evidence="6">
    <location>
        <begin position="41"/>
        <end position="185"/>
    </location>
</feature>
<evidence type="ECO:0000256" key="2">
    <source>
        <dbReference type="ARBA" id="ARBA00022748"/>
    </source>
</evidence>
<dbReference type="InterPro" id="IPR013740">
    <property type="entry name" value="Redoxin"/>
</dbReference>
<accession>A0ABW8ANM8</accession>
<reference evidence="7 8" key="1">
    <citation type="submission" date="2024-10" db="EMBL/GenBank/DDBJ databases">
        <title>The Natural Products Discovery Center: Release of the First 8490 Sequenced Strains for Exploring Actinobacteria Biosynthetic Diversity.</title>
        <authorList>
            <person name="Kalkreuter E."/>
            <person name="Kautsar S.A."/>
            <person name="Yang D."/>
            <person name="Bader C.D."/>
            <person name="Teijaro C.N."/>
            <person name="Fluegel L."/>
            <person name="Davis C.M."/>
            <person name="Simpson J.R."/>
            <person name="Lauterbach L."/>
            <person name="Steele A.D."/>
            <person name="Gui C."/>
            <person name="Meng S."/>
            <person name="Li G."/>
            <person name="Viehrig K."/>
            <person name="Ye F."/>
            <person name="Su P."/>
            <person name="Kiefer A.F."/>
            <person name="Nichols A."/>
            <person name="Cepeda A.J."/>
            <person name="Yan W."/>
            <person name="Fan B."/>
            <person name="Jiang Y."/>
            <person name="Adhikari A."/>
            <person name="Zheng C.-J."/>
            <person name="Schuster L."/>
            <person name="Cowan T.M."/>
            <person name="Smanski M.J."/>
            <person name="Chevrette M.G."/>
            <person name="De Carvalho L.P.S."/>
            <person name="Shen B."/>
        </authorList>
    </citation>
    <scope>NUCLEOTIDE SEQUENCE [LARGE SCALE GENOMIC DNA]</scope>
    <source>
        <strain evidence="7 8">NPDC049639</strain>
    </source>
</reference>
<proteinExistence type="predicted"/>
<evidence type="ECO:0000256" key="3">
    <source>
        <dbReference type="ARBA" id="ARBA00022968"/>
    </source>
</evidence>
<keyword evidence="3" id="KW-0812">Transmembrane</keyword>
<dbReference type="PANTHER" id="PTHR42852:SF6">
    <property type="entry name" value="THIOL:DISULFIDE INTERCHANGE PROTEIN DSBE"/>
    <property type="match status" value="1"/>
</dbReference>
<dbReference type="SUPFAM" id="SSF52833">
    <property type="entry name" value="Thioredoxin-like"/>
    <property type="match status" value="1"/>
</dbReference>
<dbReference type="CDD" id="cd02966">
    <property type="entry name" value="TlpA_like_family"/>
    <property type="match status" value="1"/>
</dbReference>
<protein>
    <submittedName>
        <fullName evidence="7">TlpA family protein disulfide reductase</fullName>
    </submittedName>
</protein>
<keyword evidence="8" id="KW-1185">Reference proteome</keyword>
<evidence type="ECO:0000256" key="1">
    <source>
        <dbReference type="ARBA" id="ARBA00004196"/>
    </source>
</evidence>